<dbReference type="InterPro" id="IPR024478">
    <property type="entry name" value="HlyB_4HB_MCP"/>
</dbReference>
<dbReference type="SUPFAM" id="SSF158472">
    <property type="entry name" value="HAMP domain-like"/>
    <property type="match status" value="1"/>
</dbReference>
<keyword evidence="7" id="KW-0812">Transmembrane</keyword>
<keyword evidence="5" id="KW-0808">Transferase</keyword>
<dbReference type="InterPro" id="IPR005467">
    <property type="entry name" value="His_kinase_dom"/>
</dbReference>
<dbReference type="SMART" id="SM00387">
    <property type="entry name" value="HATPase_c"/>
    <property type="match status" value="1"/>
</dbReference>
<organism evidence="11 13">
    <name type="scientific">Colwellia hornerae</name>
    <dbReference type="NCBI Taxonomy" id="89402"/>
    <lineage>
        <taxon>Bacteria</taxon>
        <taxon>Pseudomonadati</taxon>
        <taxon>Pseudomonadota</taxon>
        <taxon>Gammaproteobacteria</taxon>
        <taxon>Alteromonadales</taxon>
        <taxon>Colwelliaceae</taxon>
        <taxon>Colwellia</taxon>
    </lineage>
</organism>
<reference evidence="11 13" key="1">
    <citation type="submission" date="2019-07" db="EMBL/GenBank/DDBJ databases">
        <title>Genomes of sea-ice associated Colwellia species.</title>
        <authorList>
            <person name="Bowman J.P."/>
        </authorList>
    </citation>
    <scope>NUCLEOTIDE SEQUENCE [LARGE SCALE GENOMIC DNA]</scope>
    <source>
        <strain evidence="10 12">ACAM 607</strain>
        <strain evidence="11 13">IC036</strain>
    </source>
</reference>
<name>A0A5C6QSA4_9GAMM</name>
<dbReference type="InterPro" id="IPR036890">
    <property type="entry name" value="HATPase_C_sf"/>
</dbReference>
<keyword evidence="4" id="KW-0597">Phosphoprotein</keyword>
<evidence type="ECO:0000256" key="2">
    <source>
        <dbReference type="ARBA" id="ARBA00004370"/>
    </source>
</evidence>
<dbReference type="RefSeq" id="WP_146797206.1">
    <property type="nucleotide sequence ID" value="NZ_VOLP01000003.1"/>
</dbReference>
<evidence type="ECO:0000313" key="13">
    <source>
        <dbReference type="Proteomes" id="UP000321917"/>
    </source>
</evidence>
<evidence type="ECO:0000256" key="7">
    <source>
        <dbReference type="SAM" id="Phobius"/>
    </source>
</evidence>
<dbReference type="SMART" id="SM00304">
    <property type="entry name" value="HAMP"/>
    <property type="match status" value="1"/>
</dbReference>
<evidence type="ECO:0000256" key="6">
    <source>
        <dbReference type="ARBA" id="ARBA00022777"/>
    </source>
</evidence>
<dbReference type="GO" id="GO:0016020">
    <property type="term" value="C:membrane"/>
    <property type="evidence" value="ECO:0007669"/>
    <property type="project" value="UniProtKB-SubCell"/>
</dbReference>
<dbReference type="PRINTS" id="PR00344">
    <property type="entry name" value="BCTRLSENSOR"/>
</dbReference>
<dbReference type="SUPFAM" id="SSF47384">
    <property type="entry name" value="Homodimeric domain of signal transducing histidine kinase"/>
    <property type="match status" value="1"/>
</dbReference>
<protein>
    <recommendedName>
        <fullName evidence="3">histidine kinase</fullName>
        <ecNumber evidence="3">2.7.13.3</ecNumber>
    </recommendedName>
</protein>
<dbReference type="InterPro" id="IPR003594">
    <property type="entry name" value="HATPase_dom"/>
</dbReference>
<feature type="transmembrane region" description="Helical" evidence="7">
    <location>
        <begin position="193"/>
        <end position="213"/>
    </location>
</feature>
<dbReference type="CDD" id="cd06225">
    <property type="entry name" value="HAMP"/>
    <property type="match status" value="1"/>
</dbReference>
<keyword evidence="6" id="KW-0418">Kinase</keyword>
<evidence type="ECO:0000256" key="5">
    <source>
        <dbReference type="ARBA" id="ARBA00022679"/>
    </source>
</evidence>
<dbReference type="PROSITE" id="PS50109">
    <property type="entry name" value="HIS_KIN"/>
    <property type="match status" value="1"/>
</dbReference>
<dbReference type="Gene3D" id="3.30.565.10">
    <property type="entry name" value="Histidine kinase-like ATPase, C-terminal domain"/>
    <property type="match status" value="1"/>
</dbReference>
<dbReference type="AlphaFoldDB" id="A0A5C6QSA4"/>
<comment type="subcellular location">
    <subcellularLocation>
        <location evidence="2">Membrane</location>
    </subcellularLocation>
</comment>
<dbReference type="PROSITE" id="PS50885">
    <property type="entry name" value="HAMP"/>
    <property type="match status" value="1"/>
</dbReference>
<proteinExistence type="predicted"/>
<dbReference type="SUPFAM" id="SSF55874">
    <property type="entry name" value="ATPase domain of HSP90 chaperone/DNA topoisomerase II/histidine kinase"/>
    <property type="match status" value="1"/>
</dbReference>
<dbReference type="Pfam" id="PF00672">
    <property type="entry name" value="HAMP"/>
    <property type="match status" value="1"/>
</dbReference>
<comment type="catalytic activity">
    <reaction evidence="1">
        <text>ATP + protein L-histidine = ADP + protein N-phospho-L-histidine.</text>
        <dbReference type="EC" id="2.7.13.3"/>
    </reaction>
</comment>
<dbReference type="Proteomes" id="UP000321525">
    <property type="component" value="Unassembled WGS sequence"/>
</dbReference>
<dbReference type="Gene3D" id="6.10.340.10">
    <property type="match status" value="1"/>
</dbReference>
<dbReference type="GO" id="GO:0000155">
    <property type="term" value="F:phosphorelay sensor kinase activity"/>
    <property type="evidence" value="ECO:0007669"/>
    <property type="project" value="InterPro"/>
</dbReference>
<feature type="domain" description="HAMP" evidence="9">
    <location>
        <begin position="214"/>
        <end position="267"/>
    </location>
</feature>
<evidence type="ECO:0000259" key="9">
    <source>
        <dbReference type="PROSITE" id="PS50885"/>
    </source>
</evidence>
<evidence type="ECO:0000313" key="12">
    <source>
        <dbReference type="Proteomes" id="UP000321525"/>
    </source>
</evidence>
<dbReference type="InterPro" id="IPR036097">
    <property type="entry name" value="HisK_dim/P_sf"/>
</dbReference>
<evidence type="ECO:0000259" key="8">
    <source>
        <dbReference type="PROSITE" id="PS50109"/>
    </source>
</evidence>
<evidence type="ECO:0000313" key="11">
    <source>
        <dbReference type="EMBL" id="TWX71530.1"/>
    </source>
</evidence>
<dbReference type="Pfam" id="PF02518">
    <property type="entry name" value="HATPase_c"/>
    <property type="match status" value="1"/>
</dbReference>
<dbReference type="OrthoDB" id="8874570at2"/>
<gene>
    <name evidence="10" type="ORF">ESZ26_01955</name>
    <name evidence="11" type="ORF">ESZ27_01565</name>
</gene>
<dbReference type="InterPro" id="IPR004358">
    <property type="entry name" value="Sig_transdc_His_kin-like_C"/>
</dbReference>
<keyword evidence="12" id="KW-1185">Reference proteome</keyword>
<dbReference type="PANTHER" id="PTHR43065">
    <property type="entry name" value="SENSOR HISTIDINE KINASE"/>
    <property type="match status" value="1"/>
</dbReference>
<dbReference type="Gene3D" id="1.10.287.130">
    <property type="match status" value="1"/>
</dbReference>
<sequence>MIELFRNMKISRKIPISISIFIILPLIISLIAMNSTNTINKNGQDIYDNYFVSFVNLTDARKYLYEQFVLIKSHIISPDDEYMKDTEKKISDASANFRRSLTKFEQTLDSGEETKLLYKFKKQLTAFELLTARIIILSKNNQDIAADRLANEEYGVLFNDMQLNMAGMLETNVAGAQALYNSNHQHHQNTRSIIILVTTIIITIGLFIGWLLISTILEPLLKIQCHIASLTNSGDLLHQLDIEGKDEISELAESFNTMLESLFHAHNKLIQTEKLTSLGSLVAGVSHEINTPLGIAVTVGSTIKDNFQKFSILFKEKKVKRSDLVVFEKEVNECLVVLLNSLDRAVILIQSFKQVAVDQTSEARRLFFLSDVVDEVIRIHHHKIKHTGITFDCSIDKNIEMDSFPGPLGQVMTNLFNNAIIHGFDSTNAGVIVISAYQHNSIVFIKIEDNGKGIPNEFIDKIFEPFFTTKLGEGGSGLGLNIIFNIVVSLMGGKIRVTSELGKNTSFTLELPLVSPQK</sequence>
<evidence type="ECO:0000256" key="1">
    <source>
        <dbReference type="ARBA" id="ARBA00000085"/>
    </source>
</evidence>
<dbReference type="Pfam" id="PF12729">
    <property type="entry name" value="4HB_MCP_1"/>
    <property type="match status" value="1"/>
</dbReference>
<dbReference type="EC" id="2.7.13.3" evidence="3"/>
<dbReference type="EMBL" id="VOLR01000002">
    <property type="protein sequence ID" value="TWX62619.1"/>
    <property type="molecule type" value="Genomic_DNA"/>
</dbReference>
<evidence type="ECO:0000256" key="3">
    <source>
        <dbReference type="ARBA" id="ARBA00012438"/>
    </source>
</evidence>
<comment type="caution">
    <text evidence="11">The sequence shown here is derived from an EMBL/GenBank/DDBJ whole genome shotgun (WGS) entry which is preliminary data.</text>
</comment>
<evidence type="ECO:0000313" key="10">
    <source>
        <dbReference type="EMBL" id="TWX62619.1"/>
    </source>
</evidence>
<dbReference type="InterPro" id="IPR003660">
    <property type="entry name" value="HAMP_dom"/>
</dbReference>
<accession>A0A5C6QSA4</accession>
<feature type="transmembrane region" description="Helical" evidence="7">
    <location>
        <begin position="14"/>
        <end position="33"/>
    </location>
</feature>
<dbReference type="PANTHER" id="PTHR43065:SF47">
    <property type="match status" value="1"/>
</dbReference>
<feature type="domain" description="Histidine kinase" evidence="8">
    <location>
        <begin position="284"/>
        <end position="515"/>
    </location>
</feature>
<evidence type="ECO:0000256" key="4">
    <source>
        <dbReference type="ARBA" id="ARBA00022553"/>
    </source>
</evidence>
<keyword evidence="7" id="KW-0472">Membrane</keyword>
<dbReference type="EMBL" id="VOLQ01000002">
    <property type="protein sequence ID" value="TWX71530.1"/>
    <property type="molecule type" value="Genomic_DNA"/>
</dbReference>
<dbReference type="Proteomes" id="UP000321917">
    <property type="component" value="Unassembled WGS sequence"/>
</dbReference>
<keyword evidence="7" id="KW-1133">Transmembrane helix</keyword>